<evidence type="ECO:0000256" key="9">
    <source>
        <dbReference type="ARBA" id="ARBA00023136"/>
    </source>
</evidence>
<dbReference type="Gene3D" id="2.40.50.910">
    <property type="entry name" value="Type VII secretion system EccB, repeat 3 domain"/>
    <property type="match status" value="1"/>
</dbReference>
<organism evidence="11 12">
    <name type="scientific">Lentzea albida</name>
    <dbReference type="NCBI Taxonomy" id="65499"/>
    <lineage>
        <taxon>Bacteria</taxon>
        <taxon>Bacillati</taxon>
        <taxon>Actinomycetota</taxon>
        <taxon>Actinomycetes</taxon>
        <taxon>Pseudonocardiales</taxon>
        <taxon>Pseudonocardiaceae</taxon>
        <taxon>Lentzea</taxon>
    </lineage>
</organism>
<dbReference type="PANTHER" id="PTHR40765">
    <property type="entry name" value="ESX-2 SECRETION SYSTEM ATPASE ECCB2"/>
    <property type="match status" value="1"/>
</dbReference>
<dbReference type="GO" id="GO:0005576">
    <property type="term" value="C:extracellular region"/>
    <property type="evidence" value="ECO:0007669"/>
    <property type="project" value="TreeGrafter"/>
</dbReference>
<keyword evidence="3" id="KW-1003">Cell membrane</keyword>
<protein>
    <submittedName>
        <fullName evidence="11">Type VII secretion protein EccB</fullName>
    </submittedName>
</protein>
<dbReference type="GO" id="GO:0005886">
    <property type="term" value="C:plasma membrane"/>
    <property type="evidence" value="ECO:0007669"/>
    <property type="project" value="UniProtKB-SubCell"/>
</dbReference>
<evidence type="ECO:0000256" key="10">
    <source>
        <dbReference type="SAM" id="Phobius"/>
    </source>
</evidence>
<dbReference type="STRING" id="65499.SAMN04488000_109260"/>
<dbReference type="AlphaFoldDB" id="A0A1H9PUC2"/>
<evidence type="ECO:0000256" key="3">
    <source>
        <dbReference type="ARBA" id="ARBA00022475"/>
    </source>
</evidence>
<keyword evidence="12" id="KW-1185">Reference proteome</keyword>
<dbReference type="GO" id="GO:0005524">
    <property type="term" value="F:ATP binding"/>
    <property type="evidence" value="ECO:0007669"/>
    <property type="project" value="UniProtKB-KW"/>
</dbReference>
<dbReference type="PANTHER" id="PTHR40765:SF2">
    <property type="entry name" value="ESX-2 SECRETION SYSTEM ATPASE ECCB2"/>
    <property type="match status" value="1"/>
</dbReference>
<proteinExistence type="inferred from homology"/>
<accession>A0A1H9PUC2</accession>
<dbReference type="NCBIfam" id="TIGR03919">
    <property type="entry name" value="T7SS_EccB"/>
    <property type="match status" value="1"/>
</dbReference>
<dbReference type="EMBL" id="FOFV01000009">
    <property type="protein sequence ID" value="SER51710.1"/>
    <property type="molecule type" value="Genomic_DNA"/>
</dbReference>
<keyword evidence="6" id="KW-0378">Hydrolase</keyword>
<name>A0A1H9PUC2_9PSEU</name>
<dbReference type="RefSeq" id="WP_089919626.1">
    <property type="nucleotide sequence ID" value="NZ_FOFV01000009.1"/>
</dbReference>
<keyword evidence="8 10" id="KW-1133">Transmembrane helix</keyword>
<evidence type="ECO:0000256" key="8">
    <source>
        <dbReference type="ARBA" id="ARBA00022989"/>
    </source>
</evidence>
<dbReference type="Pfam" id="PF05108">
    <property type="entry name" value="T7SS_ESX1_EccB"/>
    <property type="match status" value="1"/>
</dbReference>
<evidence type="ECO:0000313" key="12">
    <source>
        <dbReference type="Proteomes" id="UP000199503"/>
    </source>
</evidence>
<dbReference type="Proteomes" id="UP000199503">
    <property type="component" value="Unassembled WGS sequence"/>
</dbReference>
<dbReference type="OrthoDB" id="3847604at2"/>
<gene>
    <name evidence="11" type="ORF">SAMN04488000_109260</name>
</gene>
<evidence type="ECO:0000256" key="5">
    <source>
        <dbReference type="ARBA" id="ARBA00022741"/>
    </source>
</evidence>
<reference evidence="12" key="1">
    <citation type="submission" date="2016-10" db="EMBL/GenBank/DDBJ databases">
        <authorList>
            <person name="Varghese N."/>
            <person name="Submissions S."/>
        </authorList>
    </citation>
    <scope>NUCLEOTIDE SEQUENCE [LARGE SCALE GENOMIC DNA]</scope>
    <source>
        <strain evidence="12">DSM 44437</strain>
    </source>
</reference>
<comment type="subcellular location">
    <subcellularLocation>
        <location evidence="1">Cell membrane</location>
        <topology evidence="1">Single-pass membrane protein</topology>
    </subcellularLocation>
</comment>
<dbReference type="InterPro" id="IPR042485">
    <property type="entry name" value="T7SS_EccB_R3"/>
</dbReference>
<evidence type="ECO:0000256" key="1">
    <source>
        <dbReference type="ARBA" id="ARBA00004162"/>
    </source>
</evidence>
<evidence type="ECO:0000256" key="6">
    <source>
        <dbReference type="ARBA" id="ARBA00022801"/>
    </source>
</evidence>
<dbReference type="GO" id="GO:0016787">
    <property type="term" value="F:hydrolase activity"/>
    <property type="evidence" value="ECO:0007669"/>
    <property type="project" value="UniProtKB-KW"/>
</dbReference>
<feature type="transmembrane region" description="Helical" evidence="10">
    <location>
        <begin position="37"/>
        <end position="61"/>
    </location>
</feature>
<evidence type="ECO:0000256" key="2">
    <source>
        <dbReference type="ARBA" id="ARBA00008149"/>
    </source>
</evidence>
<keyword evidence="7" id="KW-0067">ATP-binding</keyword>
<dbReference type="Gene3D" id="3.30.2390.20">
    <property type="entry name" value="Type VII secretion system EccB, repeat 1 domain"/>
    <property type="match status" value="1"/>
</dbReference>
<comment type="similarity">
    <text evidence="2">Belongs to the EccB family.</text>
</comment>
<keyword evidence="4 10" id="KW-0812">Transmembrane</keyword>
<keyword evidence="9 10" id="KW-0472">Membrane</keyword>
<evidence type="ECO:0000256" key="7">
    <source>
        <dbReference type="ARBA" id="ARBA00022840"/>
    </source>
</evidence>
<dbReference type="InterPro" id="IPR007795">
    <property type="entry name" value="T7SS_EccB"/>
</dbReference>
<dbReference type="InterPro" id="IPR044857">
    <property type="entry name" value="T7SS_EccB_R1"/>
</dbReference>
<keyword evidence="5" id="KW-0547">Nucleotide-binding</keyword>
<evidence type="ECO:0000313" key="11">
    <source>
        <dbReference type="EMBL" id="SER51710.1"/>
    </source>
</evidence>
<sequence length="457" mass="46974">MQTKKDHVHAYQTLVGRMSSALLLGDTNYSEAPARRALMGLVFGMVLALLIGVAFWVYGLINPGGNMAWKKPNAILVEKESGARFVYERGQLVPVLNHASAMLLKGAGAKVESISRASLAALERGQPVGIPDAPDPVPPASSLVAGHWLLCLPRSAGVEVEGTGLMSMTVDPDVPSAPVAGTEYLWVASAEGQQYVVWGNRKLRLTDPVVPLALGLGGGKPPVAPPVWLSALPDGPEVGPAVIPQQGRKNVDVGGVARPVGTVFRHVAGNGVENFSVLREDGLAPVSRTEAVLLQAKNGGAAVEIGSEVLASAPHSGDDSLVTRVPDLLAAKPVPAGERAFCLRQQPDGAEVVSQAVTVDRADAGFGMNERVGVRAKPATGVLAASVPAPKGAGAKPDRYLITDRGLKYRLADDDSISALGFGGVAPVPVAAGVLAQIPSGPGLSRAAVGVSGKGRG</sequence>
<evidence type="ECO:0000256" key="4">
    <source>
        <dbReference type="ARBA" id="ARBA00022692"/>
    </source>
</evidence>